<dbReference type="InterPro" id="IPR045851">
    <property type="entry name" value="AMP-bd_C_sf"/>
</dbReference>
<dbReference type="PANTHER" id="PTHR43201:SF5">
    <property type="entry name" value="MEDIUM-CHAIN ACYL-COA LIGASE ACSF2, MITOCHONDRIAL"/>
    <property type="match status" value="1"/>
</dbReference>
<name>A0A1H1FC15_9ACTN</name>
<proteinExistence type="inferred from homology"/>
<dbReference type="InterPro" id="IPR000873">
    <property type="entry name" value="AMP-dep_synth/lig_dom"/>
</dbReference>
<evidence type="ECO:0000313" key="5">
    <source>
        <dbReference type="EMBL" id="SDQ98515.1"/>
    </source>
</evidence>
<dbReference type="Pfam" id="PF00501">
    <property type="entry name" value="AMP-binding"/>
    <property type="match status" value="1"/>
</dbReference>
<sequence length="535" mass="57038">MTTLTTSYWPADESRPVLEVTVGDLLRGAAAEVPDTPALVSIGRGRPPRTWTYAELLDDAERAAAWLAERYRPGEHIAVWAPNVPEWVVLQYGAALAGLVLAAVNPALRVGELSHALVTAEVSGVFHVGEHRGTDMRAILDVAVAHAPRVRECVDLVDWLDAVRATPRSDALPPVDAHDPTQLQFTSGTTGPAKAAMLSHRAMVTNAAYVRDRCGATRGATYATALPLFHTAGCGLAGLGSVHHRATLVLAEAFDPGLLLEAIETYRVEAVGGVPTMLQAMLAHPDNARTDLSSLRVLMSGGDMVPPALVDAWAARCGAAMSAVYGQTELSPVVCQTGPADQRDDVLHTAGRPLPNVEVSIRDPYTESVQDLGAAGEICARGYQNMLGYYGRPEETARAIDADGWLHTGDLGTMDARGYVTVTGRLKDLIIRGGENIAPAEIEDALATHPAVEQVAVLGIPDPQWGETVAAVLTLRPGAARPTTADLHGFMRSTLAPHKTPTTWLVAEELPRNAMGKLQKFALRERWAKGDLTPL</sequence>
<dbReference type="InterPro" id="IPR020845">
    <property type="entry name" value="AMP-binding_CS"/>
</dbReference>
<dbReference type="Pfam" id="PF13193">
    <property type="entry name" value="AMP-binding_C"/>
    <property type="match status" value="1"/>
</dbReference>
<dbReference type="EMBL" id="FNLF01000002">
    <property type="protein sequence ID" value="SDQ98515.1"/>
    <property type="molecule type" value="Genomic_DNA"/>
</dbReference>
<protein>
    <submittedName>
        <fullName evidence="5">Fatty-acyl-CoA synthase</fullName>
    </submittedName>
</protein>
<dbReference type="SUPFAM" id="SSF56801">
    <property type="entry name" value="Acetyl-CoA synthetase-like"/>
    <property type="match status" value="1"/>
</dbReference>
<dbReference type="Gene3D" id="3.40.50.12780">
    <property type="entry name" value="N-terminal domain of ligase-like"/>
    <property type="match status" value="1"/>
</dbReference>
<accession>A0A1H1FC15</accession>
<keyword evidence="6" id="KW-1185">Reference proteome</keyword>
<evidence type="ECO:0000256" key="2">
    <source>
        <dbReference type="ARBA" id="ARBA00022598"/>
    </source>
</evidence>
<keyword evidence="2" id="KW-0436">Ligase</keyword>
<dbReference type="PANTHER" id="PTHR43201">
    <property type="entry name" value="ACYL-COA SYNTHETASE"/>
    <property type="match status" value="1"/>
</dbReference>
<dbReference type="InterPro" id="IPR042099">
    <property type="entry name" value="ANL_N_sf"/>
</dbReference>
<evidence type="ECO:0000313" key="6">
    <source>
        <dbReference type="Proteomes" id="UP000183053"/>
    </source>
</evidence>
<dbReference type="OrthoDB" id="9803968at2"/>
<evidence type="ECO:0000256" key="1">
    <source>
        <dbReference type="ARBA" id="ARBA00006432"/>
    </source>
</evidence>
<comment type="similarity">
    <text evidence="1">Belongs to the ATP-dependent AMP-binding enzyme family.</text>
</comment>
<dbReference type="PROSITE" id="PS00455">
    <property type="entry name" value="AMP_BINDING"/>
    <property type="match status" value="1"/>
</dbReference>
<gene>
    <name evidence="5" type="ORF">SAMN04489765_2634</name>
</gene>
<dbReference type="InterPro" id="IPR025110">
    <property type="entry name" value="AMP-bd_C"/>
</dbReference>
<feature type="domain" description="AMP-dependent synthetase/ligase" evidence="3">
    <location>
        <begin position="29"/>
        <end position="390"/>
    </location>
</feature>
<dbReference type="GO" id="GO:0031956">
    <property type="term" value="F:medium-chain fatty acid-CoA ligase activity"/>
    <property type="evidence" value="ECO:0007669"/>
    <property type="project" value="TreeGrafter"/>
</dbReference>
<dbReference type="AlphaFoldDB" id="A0A1H1FC15"/>
<organism evidence="5 6">
    <name type="scientific">Tsukamurella pulmonis</name>
    <dbReference type="NCBI Taxonomy" id="47312"/>
    <lineage>
        <taxon>Bacteria</taxon>
        <taxon>Bacillati</taxon>
        <taxon>Actinomycetota</taxon>
        <taxon>Actinomycetes</taxon>
        <taxon>Mycobacteriales</taxon>
        <taxon>Tsukamurellaceae</taxon>
        <taxon>Tsukamurella</taxon>
    </lineage>
</organism>
<dbReference type="GO" id="GO:0006631">
    <property type="term" value="P:fatty acid metabolic process"/>
    <property type="evidence" value="ECO:0007669"/>
    <property type="project" value="TreeGrafter"/>
</dbReference>
<dbReference type="Proteomes" id="UP000183053">
    <property type="component" value="Unassembled WGS sequence"/>
</dbReference>
<evidence type="ECO:0000259" key="3">
    <source>
        <dbReference type="Pfam" id="PF00501"/>
    </source>
</evidence>
<dbReference type="Gene3D" id="3.30.300.30">
    <property type="match status" value="1"/>
</dbReference>
<dbReference type="STRING" id="47312.SAMN04489765_2634"/>
<dbReference type="RefSeq" id="WP_068567610.1">
    <property type="nucleotide sequence ID" value="NZ_FNLF01000002.1"/>
</dbReference>
<reference evidence="6" key="1">
    <citation type="submission" date="2016-10" db="EMBL/GenBank/DDBJ databases">
        <authorList>
            <person name="Varghese N."/>
            <person name="Submissions S."/>
        </authorList>
    </citation>
    <scope>NUCLEOTIDE SEQUENCE [LARGE SCALE GENOMIC DNA]</scope>
    <source>
        <strain evidence="6">DSM 44142</strain>
    </source>
</reference>
<feature type="domain" description="AMP-binding enzyme C-terminal" evidence="4">
    <location>
        <begin position="441"/>
        <end position="517"/>
    </location>
</feature>
<evidence type="ECO:0000259" key="4">
    <source>
        <dbReference type="Pfam" id="PF13193"/>
    </source>
</evidence>